<keyword evidence="1" id="KW-0812">Transmembrane</keyword>
<dbReference type="AlphaFoldDB" id="A0A238VUU6"/>
<evidence type="ECO:0000313" key="2">
    <source>
        <dbReference type="EMBL" id="SNR38100.1"/>
    </source>
</evidence>
<name>A0A238VUU6_HALVU</name>
<accession>A0A238VUU6</accession>
<keyword evidence="1" id="KW-0472">Membrane</keyword>
<gene>
    <name evidence="2" type="ORF">SAMN06264855_104111</name>
</gene>
<reference evidence="2 3" key="1">
    <citation type="submission" date="2017-06" db="EMBL/GenBank/DDBJ databases">
        <authorList>
            <person name="Kim H.J."/>
            <person name="Triplett B.A."/>
        </authorList>
    </citation>
    <scope>NUCLEOTIDE SEQUENCE [LARGE SCALE GENOMIC DNA]</scope>
    <source>
        <strain evidence="2 3">DSM 8800</strain>
    </source>
</reference>
<proteinExistence type="predicted"/>
<protein>
    <submittedName>
        <fullName evidence="2">Uncharacterized protein</fullName>
    </submittedName>
</protein>
<feature type="transmembrane region" description="Helical" evidence="1">
    <location>
        <begin position="7"/>
        <end position="24"/>
    </location>
</feature>
<evidence type="ECO:0000256" key="1">
    <source>
        <dbReference type="SAM" id="Phobius"/>
    </source>
</evidence>
<organism evidence="2 3">
    <name type="scientific">Halorubrum vacuolatum</name>
    <name type="common">Natronobacterium vacuolatum</name>
    <dbReference type="NCBI Taxonomy" id="63740"/>
    <lineage>
        <taxon>Archaea</taxon>
        <taxon>Methanobacteriati</taxon>
        <taxon>Methanobacteriota</taxon>
        <taxon>Stenosarchaea group</taxon>
        <taxon>Halobacteria</taxon>
        <taxon>Halobacteriales</taxon>
        <taxon>Haloferacaceae</taxon>
        <taxon>Halorubrum</taxon>
    </lineage>
</organism>
<keyword evidence="3" id="KW-1185">Reference proteome</keyword>
<keyword evidence="1" id="KW-1133">Transmembrane helix</keyword>
<dbReference type="EMBL" id="FZNQ01000004">
    <property type="protein sequence ID" value="SNR38100.1"/>
    <property type="molecule type" value="Genomic_DNA"/>
</dbReference>
<evidence type="ECO:0000313" key="3">
    <source>
        <dbReference type="Proteomes" id="UP000198397"/>
    </source>
</evidence>
<sequence length="66" mass="6791">MTVKQTGLFHLAATAAVGVGILVSDQLLTAGLLILGLLLFVAGIVIARRDDGDDVDTPDGTELVDD</sequence>
<feature type="transmembrane region" description="Helical" evidence="1">
    <location>
        <begin position="30"/>
        <end position="47"/>
    </location>
</feature>
<dbReference type="Proteomes" id="UP000198397">
    <property type="component" value="Unassembled WGS sequence"/>
</dbReference>